<evidence type="ECO:0000313" key="3">
    <source>
        <dbReference type="Proteomes" id="UP001470023"/>
    </source>
</evidence>
<evidence type="ECO:0000313" key="2">
    <source>
        <dbReference type="EMBL" id="MER6434349.1"/>
    </source>
</evidence>
<dbReference type="RefSeq" id="WP_352066195.1">
    <property type="nucleotide sequence ID" value="NZ_JBEPAZ010000102.1"/>
</dbReference>
<dbReference type="Proteomes" id="UP001470023">
    <property type="component" value="Unassembled WGS sequence"/>
</dbReference>
<gene>
    <name evidence="2" type="ORF">ABT272_42915</name>
</gene>
<sequence>MPIGEPWVPGSTCDHLLISLPYLHGPDLEHCPLPGGHARILWTLPVTTAEIEFRRCHGHEALEQLLDEAEIIPTDPFRASAARAPGFGRLSLVMCEGPHGPVPSRT</sequence>
<comment type="caution">
    <text evidence="2">The sequence shown here is derived from an EMBL/GenBank/DDBJ whole genome shotgun (WGS) entry which is preliminary data.</text>
</comment>
<proteinExistence type="predicted"/>
<reference evidence="2 3" key="1">
    <citation type="submission" date="2024-06" db="EMBL/GenBank/DDBJ databases">
        <title>The Natural Products Discovery Center: Release of the First 8490 Sequenced Strains for Exploring Actinobacteria Biosynthetic Diversity.</title>
        <authorList>
            <person name="Kalkreuter E."/>
            <person name="Kautsar S.A."/>
            <person name="Yang D."/>
            <person name="Bader C.D."/>
            <person name="Teijaro C.N."/>
            <person name="Fluegel L."/>
            <person name="Davis C.M."/>
            <person name="Simpson J.R."/>
            <person name="Lauterbach L."/>
            <person name="Steele A.D."/>
            <person name="Gui C."/>
            <person name="Meng S."/>
            <person name="Li G."/>
            <person name="Viehrig K."/>
            <person name="Ye F."/>
            <person name="Su P."/>
            <person name="Kiefer A.F."/>
            <person name="Nichols A."/>
            <person name="Cepeda A.J."/>
            <person name="Yan W."/>
            <person name="Fan B."/>
            <person name="Jiang Y."/>
            <person name="Adhikari A."/>
            <person name="Zheng C.-J."/>
            <person name="Schuster L."/>
            <person name="Cowan T.M."/>
            <person name="Smanski M.J."/>
            <person name="Chevrette M.G."/>
            <person name="De Carvalho L.P.S."/>
            <person name="Shen B."/>
        </authorList>
    </citation>
    <scope>NUCLEOTIDE SEQUENCE [LARGE SCALE GENOMIC DNA]</scope>
    <source>
        <strain evidence="2 3">NPDC001166</strain>
    </source>
</reference>
<accession>A0ABV1UKT4</accession>
<protein>
    <submittedName>
        <fullName evidence="2">Suppressor of fused domain protein</fullName>
    </submittedName>
</protein>
<organism evidence="2 3">
    <name type="scientific">Streptomyces sp. 900105245</name>
    <dbReference type="NCBI Taxonomy" id="3154379"/>
    <lineage>
        <taxon>Bacteria</taxon>
        <taxon>Bacillati</taxon>
        <taxon>Actinomycetota</taxon>
        <taxon>Actinomycetes</taxon>
        <taxon>Kitasatosporales</taxon>
        <taxon>Streptomycetaceae</taxon>
        <taxon>Streptomyces</taxon>
    </lineage>
</organism>
<dbReference type="InterPro" id="IPR020941">
    <property type="entry name" value="SUFU-like_domain"/>
</dbReference>
<keyword evidence="3" id="KW-1185">Reference proteome</keyword>
<dbReference type="EMBL" id="JBEPAZ010000102">
    <property type="protein sequence ID" value="MER6434349.1"/>
    <property type="molecule type" value="Genomic_DNA"/>
</dbReference>
<feature type="domain" description="Suppressor of fused-like" evidence="1">
    <location>
        <begin position="9"/>
        <end position="78"/>
    </location>
</feature>
<evidence type="ECO:0000259" key="1">
    <source>
        <dbReference type="Pfam" id="PF05076"/>
    </source>
</evidence>
<dbReference type="Pfam" id="PF05076">
    <property type="entry name" value="SUFU"/>
    <property type="match status" value="1"/>
</dbReference>
<name>A0ABV1UKT4_9ACTN</name>